<evidence type="ECO:0000313" key="2">
    <source>
        <dbReference type="EMBL" id="SHF29489.1"/>
    </source>
</evidence>
<name>A0A1M5AGV3_9THEO</name>
<dbReference type="STRING" id="1121256.SAMN02746089_01641"/>
<dbReference type="InterPro" id="IPR038071">
    <property type="entry name" value="UROD/MetE-like_sf"/>
</dbReference>
<dbReference type="OrthoDB" id="1725032at2"/>
<dbReference type="InterPro" id="IPR052024">
    <property type="entry name" value="Methanogen_methyltrans"/>
</dbReference>
<dbReference type="Gene3D" id="3.20.20.210">
    <property type="match status" value="1"/>
</dbReference>
<gene>
    <name evidence="2" type="ORF">SAMN02746089_01641</name>
</gene>
<organism evidence="2 3">
    <name type="scientific">Caldanaerobius fijiensis DSM 17918</name>
    <dbReference type="NCBI Taxonomy" id="1121256"/>
    <lineage>
        <taxon>Bacteria</taxon>
        <taxon>Bacillati</taxon>
        <taxon>Bacillota</taxon>
        <taxon>Clostridia</taxon>
        <taxon>Thermoanaerobacterales</taxon>
        <taxon>Thermoanaerobacteraceae</taxon>
        <taxon>Caldanaerobius</taxon>
    </lineage>
</organism>
<accession>A0A1M5AGV3</accession>
<proteinExistence type="predicted"/>
<keyword evidence="3" id="KW-1185">Reference proteome</keyword>
<dbReference type="PANTHER" id="PTHR47099:SF1">
    <property type="entry name" value="METHYLCOBAMIDE:COM METHYLTRANSFERASE MTBA"/>
    <property type="match status" value="1"/>
</dbReference>
<evidence type="ECO:0000313" key="3">
    <source>
        <dbReference type="Proteomes" id="UP000184088"/>
    </source>
</evidence>
<dbReference type="Proteomes" id="UP000184088">
    <property type="component" value="Unassembled WGS sequence"/>
</dbReference>
<dbReference type="GO" id="GO:0006779">
    <property type="term" value="P:porphyrin-containing compound biosynthetic process"/>
    <property type="evidence" value="ECO:0007669"/>
    <property type="project" value="InterPro"/>
</dbReference>
<dbReference type="Pfam" id="PF01208">
    <property type="entry name" value="URO-D"/>
    <property type="match status" value="1"/>
</dbReference>
<reference evidence="2 3" key="1">
    <citation type="submission" date="2016-11" db="EMBL/GenBank/DDBJ databases">
        <authorList>
            <person name="Jaros S."/>
            <person name="Januszkiewicz K."/>
            <person name="Wedrychowicz H."/>
        </authorList>
    </citation>
    <scope>NUCLEOTIDE SEQUENCE [LARGE SCALE GENOMIC DNA]</scope>
    <source>
        <strain evidence="2 3">DSM 17918</strain>
    </source>
</reference>
<dbReference type="GO" id="GO:0004853">
    <property type="term" value="F:uroporphyrinogen decarboxylase activity"/>
    <property type="evidence" value="ECO:0007669"/>
    <property type="project" value="InterPro"/>
</dbReference>
<dbReference type="AlphaFoldDB" id="A0A1M5AGV3"/>
<dbReference type="InterPro" id="IPR000257">
    <property type="entry name" value="Uroporphyrinogen_deCOase"/>
</dbReference>
<dbReference type="RefSeq" id="WP_073343819.1">
    <property type="nucleotide sequence ID" value="NZ_FQVH01000017.1"/>
</dbReference>
<dbReference type="PANTHER" id="PTHR47099">
    <property type="entry name" value="METHYLCOBAMIDE:COM METHYLTRANSFERASE MTBA"/>
    <property type="match status" value="1"/>
</dbReference>
<feature type="domain" description="Uroporphyrinogen decarboxylase (URO-D)" evidence="1">
    <location>
        <begin position="132"/>
        <end position="303"/>
    </location>
</feature>
<sequence>MAKMTPRERAIKALTLQQPDYVPTMELEFQLTEEMFGESYMSEKDLNRGISKEEIIDHNARLLAKVVEYFDYAIVMVCYGVPHFPDEDYTDTLIKMQKKTREYLSEDRLFVCHGDATYAIPDGNTMLDFVYSLVDRPDEMKENARRMVERELERDKRLIDGGFDGFALCSDYAFNRGSFLSPAMFSEFVTPYLAKLIEGQRQMGAYVIKHTDGDIMPIIDQIIDCKPHALHSLDPQGGIDIAEIKKKYGDKVCLIGNVNCALMQTGTKEQILESARYAMENGKPGGGYIFSTSNVAFKGMPLESYLLIHDYYLKNRYY</sequence>
<dbReference type="EMBL" id="FQVH01000017">
    <property type="protein sequence ID" value="SHF29489.1"/>
    <property type="molecule type" value="Genomic_DNA"/>
</dbReference>
<evidence type="ECO:0000259" key="1">
    <source>
        <dbReference type="Pfam" id="PF01208"/>
    </source>
</evidence>
<protein>
    <submittedName>
        <fullName evidence="2">Uroporphyrinogen decarboxylase</fullName>
    </submittedName>
</protein>
<dbReference type="SUPFAM" id="SSF51726">
    <property type="entry name" value="UROD/MetE-like"/>
    <property type="match status" value="1"/>
</dbReference>